<evidence type="ECO:0000256" key="5">
    <source>
        <dbReference type="ARBA" id="ARBA00022840"/>
    </source>
</evidence>
<keyword evidence="2" id="KW-0808">Transferase</keyword>
<evidence type="ECO:0000256" key="2">
    <source>
        <dbReference type="ARBA" id="ARBA00022679"/>
    </source>
</evidence>
<dbReference type="GO" id="GO:0005524">
    <property type="term" value="F:ATP binding"/>
    <property type="evidence" value="ECO:0007669"/>
    <property type="project" value="UniProtKB-KW"/>
</dbReference>
<dbReference type="SUPFAM" id="SSF56112">
    <property type="entry name" value="Protein kinase-like (PK-like)"/>
    <property type="match status" value="1"/>
</dbReference>
<organism evidence="7 8">
    <name type="scientific">Cinchona calisaya</name>
    <dbReference type="NCBI Taxonomy" id="153742"/>
    <lineage>
        <taxon>Eukaryota</taxon>
        <taxon>Viridiplantae</taxon>
        <taxon>Streptophyta</taxon>
        <taxon>Embryophyta</taxon>
        <taxon>Tracheophyta</taxon>
        <taxon>Spermatophyta</taxon>
        <taxon>Magnoliopsida</taxon>
        <taxon>eudicotyledons</taxon>
        <taxon>Gunneridae</taxon>
        <taxon>Pentapetalae</taxon>
        <taxon>asterids</taxon>
        <taxon>lamiids</taxon>
        <taxon>Gentianales</taxon>
        <taxon>Rubiaceae</taxon>
        <taxon>Cinchonoideae</taxon>
        <taxon>Cinchoneae</taxon>
        <taxon>Cinchona</taxon>
    </lineage>
</organism>
<proteinExistence type="predicted"/>
<evidence type="ECO:0000256" key="1">
    <source>
        <dbReference type="ARBA" id="ARBA00022527"/>
    </source>
</evidence>
<evidence type="ECO:0000313" key="7">
    <source>
        <dbReference type="EMBL" id="KAL3519599.1"/>
    </source>
</evidence>
<evidence type="ECO:0000256" key="4">
    <source>
        <dbReference type="ARBA" id="ARBA00022777"/>
    </source>
</evidence>
<evidence type="ECO:0000259" key="6">
    <source>
        <dbReference type="PROSITE" id="PS50011"/>
    </source>
</evidence>
<comment type="caution">
    <text evidence="7">The sequence shown here is derived from an EMBL/GenBank/DDBJ whole genome shotgun (WGS) entry which is preliminary data.</text>
</comment>
<sequence length="161" mass="18446">MITPPGTFSLLIGALYVLWRKQIHRKGNHAISLTRYVHFPRKGKSKFLEKDEVNLELSIFGITIIQEAAKNFCGSRKIGEGGFGSAYNGQLLSGQEITARRLSENSRQGLHEFENEVILIAKLQHRNLVWLLACCPSKSREIAYLRIYAQWNPGFSYFWFV</sequence>
<dbReference type="InterPro" id="IPR011009">
    <property type="entry name" value="Kinase-like_dom_sf"/>
</dbReference>
<keyword evidence="3" id="KW-0547">Nucleotide-binding</keyword>
<evidence type="ECO:0000256" key="3">
    <source>
        <dbReference type="ARBA" id="ARBA00022741"/>
    </source>
</evidence>
<gene>
    <name evidence="7" type="ORF">ACH5RR_017748</name>
</gene>
<dbReference type="InterPro" id="IPR001245">
    <property type="entry name" value="Ser-Thr/Tyr_kinase_cat_dom"/>
</dbReference>
<dbReference type="PANTHER" id="PTHR27002">
    <property type="entry name" value="RECEPTOR-LIKE SERINE/THREONINE-PROTEIN KINASE SD1-8"/>
    <property type="match status" value="1"/>
</dbReference>
<dbReference type="AlphaFoldDB" id="A0ABD2ZJH0"/>
<dbReference type="Pfam" id="PF07714">
    <property type="entry name" value="PK_Tyr_Ser-Thr"/>
    <property type="match status" value="1"/>
</dbReference>
<evidence type="ECO:0000313" key="8">
    <source>
        <dbReference type="Proteomes" id="UP001630127"/>
    </source>
</evidence>
<dbReference type="Proteomes" id="UP001630127">
    <property type="component" value="Unassembled WGS sequence"/>
</dbReference>
<dbReference type="PROSITE" id="PS50011">
    <property type="entry name" value="PROTEIN_KINASE_DOM"/>
    <property type="match status" value="1"/>
</dbReference>
<reference evidence="7 8" key="1">
    <citation type="submission" date="2024-11" db="EMBL/GenBank/DDBJ databases">
        <title>A near-complete genome assembly of Cinchona calisaya.</title>
        <authorList>
            <person name="Lian D.C."/>
            <person name="Zhao X.W."/>
            <person name="Wei L."/>
        </authorList>
    </citation>
    <scope>NUCLEOTIDE SEQUENCE [LARGE SCALE GENOMIC DNA]</scope>
    <source>
        <tissue evidence="7">Nenye</tissue>
    </source>
</reference>
<dbReference type="GO" id="GO:0004674">
    <property type="term" value="F:protein serine/threonine kinase activity"/>
    <property type="evidence" value="ECO:0007669"/>
    <property type="project" value="UniProtKB-KW"/>
</dbReference>
<dbReference type="PANTHER" id="PTHR27002:SF566">
    <property type="entry name" value="RECEPTOR-LIKE SERINE_THREONINE-PROTEIN KINASE"/>
    <property type="match status" value="1"/>
</dbReference>
<feature type="domain" description="Protein kinase" evidence="6">
    <location>
        <begin position="72"/>
        <end position="161"/>
    </location>
</feature>
<dbReference type="EMBL" id="JBJUIK010000008">
    <property type="protein sequence ID" value="KAL3519599.1"/>
    <property type="molecule type" value="Genomic_DNA"/>
</dbReference>
<dbReference type="Gene3D" id="3.30.200.20">
    <property type="entry name" value="Phosphorylase Kinase, domain 1"/>
    <property type="match status" value="1"/>
</dbReference>
<keyword evidence="5" id="KW-0067">ATP-binding</keyword>
<keyword evidence="1" id="KW-0723">Serine/threonine-protein kinase</keyword>
<accession>A0ABD2ZJH0</accession>
<protein>
    <recommendedName>
        <fullName evidence="6">Protein kinase domain-containing protein</fullName>
    </recommendedName>
</protein>
<keyword evidence="8" id="KW-1185">Reference proteome</keyword>
<dbReference type="InterPro" id="IPR000719">
    <property type="entry name" value="Prot_kinase_dom"/>
</dbReference>
<name>A0ABD2ZJH0_9GENT</name>
<keyword evidence="4" id="KW-0418">Kinase</keyword>